<dbReference type="InParanoid" id="A0A2T3ADD0"/>
<keyword evidence="1" id="KW-0812">Transmembrane</keyword>
<dbReference type="AlphaFoldDB" id="A0A2T3ADD0"/>
<dbReference type="Proteomes" id="UP000241462">
    <property type="component" value="Unassembled WGS sequence"/>
</dbReference>
<feature type="transmembrane region" description="Helical" evidence="1">
    <location>
        <begin position="33"/>
        <end position="62"/>
    </location>
</feature>
<proteinExistence type="predicted"/>
<accession>A0A2T3ADD0</accession>
<protein>
    <submittedName>
        <fullName evidence="2">Uncharacterized protein</fullName>
    </submittedName>
</protein>
<keyword evidence="3" id="KW-1185">Reference proteome</keyword>
<dbReference type="EMBL" id="KZ678407">
    <property type="protein sequence ID" value="PSR92311.1"/>
    <property type="molecule type" value="Genomic_DNA"/>
</dbReference>
<evidence type="ECO:0000313" key="3">
    <source>
        <dbReference type="Proteomes" id="UP000241462"/>
    </source>
</evidence>
<reference evidence="2 3" key="1">
    <citation type="journal article" date="2018" name="Mycol. Prog.">
        <title>Coniella lustricola, a new species from submerged detritus.</title>
        <authorList>
            <person name="Raudabaugh D.B."/>
            <person name="Iturriaga T."/>
            <person name="Carver A."/>
            <person name="Mondo S."/>
            <person name="Pangilinan J."/>
            <person name="Lipzen A."/>
            <person name="He G."/>
            <person name="Amirebrahimi M."/>
            <person name="Grigoriev I.V."/>
            <person name="Miller A.N."/>
        </authorList>
    </citation>
    <scope>NUCLEOTIDE SEQUENCE [LARGE SCALE GENOMIC DNA]</scope>
    <source>
        <strain evidence="2 3">B22-T-1</strain>
    </source>
</reference>
<keyword evidence="1" id="KW-1133">Transmembrane helix</keyword>
<evidence type="ECO:0000256" key="1">
    <source>
        <dbReference type="SAM" id="Phobius"/>
    </source>
</evidence>
<gene>
    <name evidence="2" type="ORF">BD289DRAFT_495930</name>
</gene>
<keyword evidence="1" id="KW-0472">Membrane</keyword>
<evidence type="ECO:0000313" key="2">
    <source>
        <dbReference type="EMBL" id="PSR92311.1"/>
    </source>
</evidence>
<sequence>MDDIWLRRNPGYEMPWANFAEALDLFLKNLRALIIWMITMGLIVLAGRLLIEAVVWVACGLYRVVVEFCKQRRVVPGAENIVNRLLARHALPAEGSDAYLALKRFHAQMMDVVEEHWGDELQGSIDQQHSGIDLDKATYIIVYMAASQAKFEDRNYLMFRDLEYGYKGFRDLSAYNRRVLLEHMPLSYAP</sequence>
<name>A0A2T3ADD0_9PEZI</name>
<organism evidence="2 3">
    <name type="scientific">Coniella lustricola</name>
    <dbReference type="NCBI Taxonomy" id="2025994"/>
    <lineage>
        <taxon>Eukaryota</taxon>
        <taxon>Fungi</taxon>
        <taxon>Dikarya</taxon>
        <taxon>Ascomycota</taxon>
        <taxon>Pezizomycotina</taxon>
        <taxon>Sordariomycetes</taxon>
        <taxon>Sordariomycetidae</taxon>
        <taxon>Diaporthales</taxon>
        <taxon>Schizoparmaceae</taxon>
        <taxon>Coniella</taxon>
    </lineage>
</organism>